<dbReference type="GO" id="GO:0008658">
    <property type="term" value="F:penicillin binding"/>
    <property type="evidence" value="ECO:0007669"/>
    <property type="project" value="InterPro"/>
</dbReference>
<dbReference type="GO" id="GO:0071972">
    <property type="term" value="F:peptidoglycan L,D-transpeptidase activity"/>
    <property type="evidence" value="ECO:0007669"/>
    <property type="project" value="TreeGrafter"/>
</dbReference>
<feature type="domain" description="Penicillin binding protein A dimerisation" evidence="3">
    <location>
        <begin position="74"/>
        <end position="132"/>
    </location>
</feature>
<evidence type="ECO:0000259" key="2">
    <source>
        <dbReference type="Pfam" id="PF00905"/>
    </source>
</evidence>
<dbReference type="PANTHER" id="PTHR30627">
    <property type="entry name" value="PEPTIDOGLYCAN D,D-TRANSPEPTIDASE"/>
    <property type="match status" value="1"/>
</dbReference>
<dbReference type="EC" id="2.4.1.129" evidence="4"/>
<dbReference type="Pfam" id="PF00905">
    <property type="entry name" value="Transpeptidase"/>
    <property type="match status" value="1"/>
</dbReference>
<dbReference type="GO" id="GO:0016757">
    <property type="term" value="F:glycosyltransferase activity"/>
    <property type="evidence" value="ECO:0007669"/>
    <property type="project" value="UniProtKB-KW"/>
</dbReference>
<feature type="domain" description="Penicillin-binding protein transpeptidase" evidence="2">
    <location>
        <begin position="178"/>
        <end position="488"/>
    </location>
</feature>
<feature type="transmembrane region" description="Helical" evidence="1">
    <location>
        <begin position="25"/>
        <end position="44"/>
    </location>
</feature>
<keyword evidence="1" id="KW-0812">Transmembrane</keyword>
<dbReference type="Gene3D" id="3.90.1310.10">
    <property type="entry name" value="Penicillin-binding protein 2a (Domain 2)"/>
    <property type="match status" value="1"/>
</dbReference>
<keyword evidence="1" id="KW-1133">Transmembrane helix</keyword>
<proteinExistence type="predicted"/>
<reference evidence="4" key="1">
    <citation type="submission" date="2018-01" db="EMBL/GenBank/DDBJ databases">
        <authorList>
            <person name="Regsiter A."/>
            <person name="William W."/>
        </authorList>
    </citation>
    <scope>NUCLEOTIDE SEQUENCE</scope>
    <source>
        <strain evidence="4">TRIP AH-1</strain>
    </source>
</reference>
<keyword evidence="4" id="KW-0328">Glycosyltransferase</keyword>
<evidence type="ECO:0000259" key="3">
    <source>
        <dbReference type="Pfam" id="PF21922"/>
    </source>
</evidence>
<accession>A0A445MUG8</accession>
<dbReference type="PANTHER" id="PTHR30627:SF24">
    <property type="entry name" value="PENICILLIN-BINDING PROTEIN 4B"/>
    <property type="match status" value="1"/>
</dbReference>
<evidence type="ECO:0000313" key="4">
    <source>
        <dbReference type="EMBL" id="SPD73011.1"/>
    </source>
</evidence>
<dbReference type="Gene3D" id="3.40.710.10">
    <property type="entry name" value="DD-peptidase/beta-lactamase superfamily"/>
    <property type="match status" value="1"/>
</dbReference>
<dbReference type="InterPro" id="IPR054120">
    <property type="entry name" value="PBPA_dimer"/>
</dbReference>
<dbReference type="GO" id="GO:0005886">
    <property type="term" value="C:plasma membrane"/>
    <property type="evidence" value="ECO:0007669"/>
    <property type="project" value="TreeGrafter"/>
</dbReference>
<dbReference type="InterPro" id="IPR001460">
    <property type="entry name" value="PCN-bd_Tpept"/>
</dbReference>
<dbReference type="SUPFAM" id="SSF56601">
    <property type="entry name" value="beta-lactamase/transpeptidase-like"/>
    <property type="match status" value="1"/>
</dbReference>
<name>A0A445MUG8_9BACT</name>
<dbReference type="Pfam" id="PF21922">
    <property type="entry name" value="PBP_dimer_2"/>
    <property type="match status" value="1"/>
</dbReference>
<dbReference type="EMBL" id="OJIN01000073">
    <property type="protein sequence ID" value="SPD73011.1"/>
    <property type="molecule type" value="Genomic_DNA"/>
</dbReference>
<protein>
    <submittedName>
        <fullName evidence="4">Peptidoglycan glycosyltransferase</fullName>
        <ecNumber evidence="4">2.4.1.129</ecNumber>
    </submittedName>
</protein>
<dbReference type="AlphaFoldDB" id="A0A445MUG8"/>
<sequence>MVYFLHYGSVSTKPAKDKVSSDVRWLSRIIFIMFIAVYAYQATWQLTGFARPDFMAFMRTYSRRPVNPAKETSRGRILDRNGIELAASDDKNALKRVYPLSRAFCHLVGYLDPMFGLTGLEAADNAFLDGYSLTSAGEVGRFGLNILNHRDVGGNDLVLTVDSALQKHAVNLMGKRRGAVVALQPKDGSILVLASSPGFNPQALDGRLFSDDLADSSPLLNRAIHGLYPPGSIFKIVVAALALEKGFSERLDCPAQGYTPAGGRYRPIRDHEYYALKKRGGTWKGRGRIGIEEAFAFSSNVFFAQLGVRLGGSELNDIAQRFLFSMPVTLFEGSSGSITARQGRWPKLDGQDMGSVAQQAIGQGAILVTPLQMALITAAIALDGQVYAPRIAVRTPARILGRLTEPEVAQKLKEMMRKTVERGTAVGAKIKGLPIAGKTGTAQVPDGSDHSWFVCFAPMDTPAIAVAVIIEHGGYGASSALPVAVELIKKAKRMGLLETQTADSDKAM</sequence>
<keyword evidence="1" id="KW-0472">Membrane</keyword>
<evidence type="ECO:0000256" key="1">
    <source>
        <dbReference type="SAM" id="Phobius"/>
    </source>
</evidence>
<keyword evidence="4" id="KW-0808">Transferase</keyword>
<dbReference type="GO" id="GO:0071555">
    <property type="term" value="P:cell wall organization"/>
    <property type="evidence" value="ECO:0007669"/>
    <property type="project" value="TreeGrafter"/>
</dbReference>
<organism evidence="4">
    <name type="scientific">uncultured Desulfobacterium sp</name>
    <dbReference type="NCBI Taxonomy" id="201089"/>
    <lineage>
        <taxon>Bacteria</taxon>
        <taxon>Pseudomonadati</taxon>
        <taxon>Thermodesulfobacteriota</taxon>
        <taxon>Desulfobacteria</taxon>
        <taxon>Desulfobacterales</taxon>
        <taxon>Desulfobacteriaceae</taxon>
        <taxon>Desulfobacterium</taxon>
        <taxon>environmental samples</taxon>
    </lineage>
</organism>
<dbReference type="InterPro" id="IPR050515">
    <property type="entry name" value="Beta-lactam/transpept"/>
</dbReference>
<dbReference type="InterPro" id="IPR012338">
    <property type="entry name" value="Beta-lactam/transpept-like"/>
</dbReference>
<gene>
    <name evidence="4" type="ORF">PITCH_A1640021</name>
</gene>